<feature type="compositionally biased region" description="Low complexity" evidence="1">
    <location>
        <begin position="250"/>
        <end position="260"/>
    </location>
</feature>
<evidence type="ECO:0000256" key="1">
    <source>
        <dbReference type="SAM" id="MobiDB-lite"/>
    </source>
</evidence>
<accession>A0A6H9WHC9</accession>
<dbReference type="RefSeq" id="WP_158028907.1">
    <property type="nucleotide sequence ID" value="NZ_BMHG01000001.1"/>
</dbReference>
<evidence type="ECO:0000313" key="4">
    <source>
        <dbReference type="Proteomes" id="UP000431744"/>
    </source>
</evidence>
<dbReference type="Proteomes" id="UP000431744">
    <property type="component" value="Unassembled WGS sequence"/>
</dbReference>
<dbReference type="InterPro" id="IPR041698">
    <property type="entry name" value="Methyltransf_25"/>
</dbReference>
<dbReference type="GO" id="GO:0008168">
    <property type="term" value="F:methyltransferase activity"/>
    <property type="evidence" value="ECO:0007669"/>
    <property type="project" value="UniProtKB-KW"/>
</dbReference>
<comment type="caution">
    <text evidence="3">The sequence shown here is derived from an EMBL/GenBank/DDBJ whole genome shotgun (WGS) entry which is preliminary data.</text>
</comment>
<dbReference type="OrthoDB" id="9786503at2"/>
<dbReference type="InterPro" id="IPR029063">
    <property type="entry name" value="SAM-dependent_MTases_sf"/>
</dbReference>
<dbReference type="CDD" id="cd02440">
    <property type="entry name" value="AdoMet_MTases"/>
    <property type="match status" value="1"/>
</dbReference>
<evidence type="ECO:0000313" key="3">
    <source>
        <dbReference type="EMBL" id="KAB1650322.1"/>
    </source>
</evidence>
<dbReference type="AlphaFoldDB" id="A0A6H9WHC9"/>
<evidence type="ECO:0000259" key="2">
    <source>
        <dbReference type="Pfam" id="PF13649"/>
    </source>
</evidence>
<sequence length="268" mass="27975">MTNDAAVSHSNHALRHGTAGPRPFGEGWPTEPREFWEHAYVNADNGRQWSGRANLVLTQVAAGLAPGTALDLGCGEGADVIWLALRGWRASGVDISPTAVARAQRAAASAGAATARFIAGDIAEAISSARVGALAVGRHADAAGTGTGTGTDAAVADSDVAFDLVSASFFHAPPTVELPRTLLLRRAAELVTPGGLLLITSHAAPAPWADGVPEGYRFLTPQEELAELALDEREWTIEACELRQREVNDPDGGPAPLDDGVVLARRRD</sequence>
<organism evidence="3 4">
    <name type="scientific">Pseudoclavibacter endophyticus</name>
    <dbReference type="NCBI Taxonomy" id="1778590"/>
    <lineage>
        <taxon>Bacteria</taxon>
        <taxon>Bacillati</taxon>
        <taxon>Actinomycetota</taxon>
        <taxon>Actinomycetes</taxon>
        <taxon>Micrococcales</taxon>
        <taxon>Microbacteriaceae</taxon>
        <taxon>Pseudoclavibacter</taxon>
    </lineage>
</organism>
<dbReference type="GO" id="GO:0032259">
    <property type="term" value="P:methylation"/>
    <property type="evidence" value="ECO:0007669"/>
    <property type="project" value="UniProtKB-KW"/>
</dbReference>
<dbReference type="EMBL" id="WBJY01000001">
    <property type="protein sequence ID" value="KAB1650322.1"/>
    <property type="molecule type" value="Genomic_DNA"/>
</dbReference>
<feature type="region of interest" description="Disordered" evidence="1">
    <location>
        <begin position="1"/>
        <end position="25"/>
    </location>
</feature>
<gene>
    <name evidence="3" type="ORF">F8O04_09085</name>
</gene>
<feature type="compositionally biased region" description="Polar residues" evidence="1">
    <location>
        <begin position="1"/>
        <end position="11"/>
    </location>
</feature>
<dbReference type="SUPFAM" id="SSF53335">
    <property type="entry name" value="S-adenosyl-L-methionine-dependent methyltransferases"/>
    <property type="match status" value="1"/>
</dbReference>
<feature type="region of interest" description="Disordered" evidence="1">
    <location>
        <begin position="245"/>
        <end position="268"/>
    </location>
</feature>
<dbReference type="Gene3D" id="3.40.50.150">
    <property type="entry name" value="Vaccinia Virus protein VP39"/>
    <property type="match status" value="1"/>
</dbReference>
<dbReference type="PANTHER" id="PTHR42912:SF93">
    <property type="entry name" value="N6-ADENOSINE-METHYLTRANSFERASE TMT1A"/>
    <property type="match status" value="1"/>
</dbReference>
<name>A0A6H9WHC9_9MICO</name>
<keyword evidence="3" id="KW-0808">Transferase</keyword>
<dbReference type="PANTHER" id="PTHR42912">
    <property type="entry name" value="METHYLTRANSFERASE"/>
    <property type="match status" value="1"/>
</dbReference>
<reference evidence="3 4" key="1">
    <citation type="submission" date="2019-09" db="EMBL/GenBank/DDBJ databases">
        <title>Phylogeny of genus Pseudoclavibacter and closely related genus.</title>
        <authorList>
            <person name="Li Y."/>
        </authorList>
    </citation>
    <scope>NUCLEOTIDE SEQUENCE [LARGE SCALE GENOMIC DNA]</scope>
    <source>
        <strain evidence="3 4">EGI 60007</strain>
    </source>
</reference>
<keyword evidence="3" id="KW-0489">Methyltransferase</keyword>
<dbReference type="InterPro" id="IPR050508">
    <property type="entry name" value="Methyltransf_Superfamily"/>
</dbReference>
<protein>
    <submittedName>
        <fullName evidence="3">Methyltransferase domain-containing protein</fullName>
    </submittedName>
</protein>
<dbReference type="Pfam" id="PF13649">
    <property type="entry name" value="Methyltransf_25"/>
    <property type="match status" value="1"/>
</dbReference>
<keyword evidence="4" id="KW-1185">Reference proteome</keyword>
<feature type="domain" description="Methyltransferase" evidence="2">
    <location>
        <begin position="70"/>
        <end position="124"/>
    </location>
</feature>
<proteinExistence type="predicted"/>